<dbReference type="Proteomes" id="UP000231333">
    <property type="component" value="Unassembled WGS sequence"/>
</dbReference>
<reference evidence="5 6" key="1">
    <citation type="submission" date="2017-09" db="EMBL/GenBank/DDBJ databases">
        <title>Depth-based differentiation of microbial function through sediment-hosted aquifers and enrichment of novel symbionts in the deep terrestrial subsurface.</title>
        <authorList>
            <person name="Probst A.J."/>
            <person name="Ladd B."/>
            <person name="Jarett J.K."/>
            <person name="Geller-Mcgrath D.E."/>
            <person name="Sieber C.M."/>
            <person name="Emerson J.B."/>
            <person name="Anantharaman K."/>
            <person name="Thomas B.C."/>
            <person name="Malmstrom R."/>
            <person name="Stieglmeier M."/>
            <person name="Klingl A."/>
            <person name="Woyke T."/>
            <person name="Ryan C.M."/>
            <person name="Banfield J.F."/>
        </authorList>
    </citation>
    <scope>NUCLEOTIDE SEQUENCE [LARGE SCALE GENOMIC DNA]</scope>
    <source>
        <strain evidence="5">CG10_big_fil_rev_8_21_14_0_10_42_12</strain>
    </source>
</reference>
<evidence type="ECO:0000256" key="2">
    <source>
        <dbReference type="RuleBase" id="RU004135"/>
    </source>
</evidence>
<dbReference type="GO" id="GO:0005524">
    <property type="term" value="F:ATP binding"/>
    <property type="evidence" value="ECO:0007669"/>
    <property type="project" value="InterPro"/>
</dbReference>
<gene>
    <name evidence="5" type="ORF">COV34_03400</name>
</gene>
<keyword evidence="2" id="KW-0573">Peptidoglycan synthesis</keyword>
<dbReference type="EMBL" id="PCXL01000026">
    <property type="protein sequence ID" value="PIR37241.1"/>
    <property type="molecule type" value="Genomic_DNA"/>
</dbReference>
<dbReference type="Pfam" id="PF02875">
    <property type="entry name" value="Mur_ligase_C"/>
    <property type="match status" value="1"/>
</dbReference>
<dbReference type="Gene3D" id="3.40.1190.10">
    <property type="entry name" value="Mur-like, catalytic domain"/>
    <property type="match status" value="1"/>
</dbReference>
<comment type="similarity">
    <text evidence="1">Belongs to the MurCDEF family. MurE subfamily.</text>
</comment>
<protein>
    <recommendedName>
        <fullName evidence="7">UDP-N-acetylmuramoyl-L-alanyl-D-glutamate--2, 6-diaminopimelate ligase</fullName>
    </recommendedName>
</protein>
<dbReference type="GO" id="GO:0005737">
    <property type="term" value="C:cytoplasm"/>
    <property type="evidence" value="ECO:0007669"/>
    <property type="project" value="UniProtKB-SubCell"/>
</dbReference>
<name>A0A2H0QSI6_9BACT</name>
<evidence type="ECO:0000259" key="4">
    <source>
        <dbReference type="Pfam" id="PF08245"/>
    </source>
</evidence>
<comment type="subcellular location">
    <subcellularLocation>
        <location evidence="2">Cytoplasm</location>
    </subcellularLocation>
</comment>
<dbReference type="InterPro" id="IPR013221">
    <property type="entry name" value="Mur_ligase_cen"/>
</dbReference>
<proteinExistence type="inferred from homology"/>
<dbReference type="InterPro" id="IPR005761">
    <property type="entry name" value="UDP-N-AcMur-Glu-dNH2Pim_ligase"/>
</dbReference>
<evidence type="ECO:0000259" key="3">
    <source>
        <dbReference type="Pfam" id="PF02875"/>
    </source>
</evidence>
<sequence>MEHILNIVRPLIPKRIFKATQPIYHFILAFLSALIYRFPSRKIVVIGVTGTKGKSSTTEYVNAILEKAGYQTAVANTIRHKIGENSRPNKYKMTMPGRFFIQHFLRRALVAGCTHVVIEISSEGVLQYRHRFLDLDALIFTNLSPEHLDTHGSYENYVQAKVEIGKRVIKKDGTLVVNGDDEQAYRFLALNVPHKITFSTKDIPHDIRDGKNCFRFDRKNCFRFDSINICTPIKGMFTAYNMIAAATYAEHIGIKKEIVREALEEVHEIKGRAQEIDGGQDFVVVVDYAHTPDSLEHIYKAYDGYKIVGVLGGTGGGRDTWKRKEMGKLADRYCEKIYLTNEDPYDEDPWQIINHVADGIEHTDKLKKIMDRREAIREALMSAKELRKTHDLVAVLITGKGTDPYIMEAHNKKTPWSDEQVVREELKKL</sequence>
<dbReference type="NCBIfam" id="TIGR01085">
    <property type="entry name" value="murE"/>
    <property type="match status" value="1"/>
</dbReference>
<keyword evidence="2" id="KW-0961">Cell wall biogenesis/degradation</keyword>
<dbReference type="SUPFAM" id="SSF53244">
    <property type="entry name" value="MurD-like peptide ligases, peptide-binding domain"/>
    <property type="match status" value="1"/>
</dbReference>
<dbReference type="GO" id="GO:0071555">
    <property type="term" value="P:cell wall organization"/>
    <property type="evidence" value="ECO:0007669"/>
    <property type="project" value="UniProtKB-KW"/>
</dbReference>
<dbReference type="Gene3D" id="3.90.190.20">
    <property type="entry name" value="Mur ligase, C-terminal domain"/>
    <property type="match status" value="1"/>
</dbReference>
<dbReference type="GO" id="GO:0051301">
    <property type="term" value="P:cell division"/>
    <property type="evidence" value="ECO:0007669"/>
    <property type="project" value="UniProtKB-KW"/>
</dbReference>
<evidence type="ECO:0000313" key="6">
    <source>
        <dbReference type="Proteomes" id="UP000231333"/>
    </source>
</evidence>
<dbReference type="InterPro" id="IPR036565">
    <property type="entry name" value="Mur-like_cat_sf"/>
</dbReference>
<dbReference type="SUPFAM" id="SSF53623">
    <property type="entry name" value="MurD-like peptide ligases, catalytic domain"/>
    <property type="match status" value="1"/>
</dbReference>
<dbReference type="InterPro" id="IPR004101">
    <property type="entry name" value="Mur_ligase_C"/>
</dbReference>
<dbReference type="PANTHER" id="PTHR23135">
    <property type="entry name" value="MUR LIGASE FAMILY MEMBER"/>
    <property type="match status" value="1"/>
</dbReference>
<dbReference type="AlphaFoldDB" id="A0A2H0QSI6"/>
<dbReference type="GO" id="GO:0016881">
    <property type="term" value="F:acid-amino acid ligase activity"/>
    <property type="evidence" value="ECO:0007669"/>
    <property type="project" value="InterPro"/>
</dbReference>
<feature type="domain" description="Mur ligase central" evidence="4">
    <location>
        <begin position="48"/>
        <end position="247"/>
    </location>
</feature>
<dbReference type="GO" id="GO:0009252">
    <property type="term" value="P:peptidoglycan biosynthetic process"/>
    <property type="evidence" value="ECO:0007669"/>
    <property type="project" value="UniProtKB-UniPathway"/>
</dbReference>
<keyword evidence="2" id="KW-0133">Cell shape</keyword>
<dbReference type="Pfam" id="PF08245">
    <property type="entry name" value="Mur_ligase_M"/>
    <property type="match status" value="1"/>
</dbReference>
<dbReference type="GO" id="GO:0008360">
    <property type="term" value="P:regulation of cell shape"/>
    <property type="evidence" value="ECO:0007669"/>
    <property type="project" value="UniProtKB-KW"/>
</dbReference>
<evidence type="ECO:0000313" key="5">
    <source>
        <dbReference type="EMBL" id="PIR37241.1"/>
    </source>
</evidence>
<keyword evidence="2" id="KW-0132">Cell division</keyword>
<accession>A0A2H0QSI6</accession>
<comment type="caution">
    <text evidence="5">The sequence shown here is derived from an EMBL/GenBank/DDBJ whole genome shotgun (WGS) entry which is preliminary data.</text>
</comment>
<dbReference type="UniPathway" id="UPA00219"/>
<evidence type="ECO:0008006" key="7">
    <source>
        <dbReference type="Google" id="ProtNLM"/>
    </source>
</evidence>
<dbReference type="PANTHER" id="PTHR23135:SF4">
    <property type="entry name" value="UDP-N-ACETYLMURAMOYL-L-ALANYL-D-GLUTAMATE--2,6-DIAMINOPIMELATE LIGASE MURE HOMOLOG, CHLOROPLASTIC"/>
    <property type="match status" value="1"/>
</dbReference>
<organism evidence="5 6">
    <name type="scientific">Candidatus Zambryskibacteria bacterium CG10_big_fil_rev_8_21_14_0_10_42_12</name>
    <dbReference type="NCBI Taxonomy" id="1975115"/>
    <lineage>
        <taxon>Bacteria</taxon>
        <taxon>Candidatus Zambryskiibacteriota</taxon>
    </lineage>
</organism>
<dbReference type="InterPro" id="IPR036615">
    <property type="entry name" value="Mur_ligase_C_dom_sf"/>
</dbReference>
<evidence type="ECO:0000256" key="1">
    <source>
        <dbReference type="ARBA" id="ARBA00005898"/>
    </source>
</evidence>
<feature type="domain" description="Mur ligase C-terminal" evidence="3">
    <location>
        <begin position="271"/>
        <end position="400"/>
    </location>
</feature>
<keyword evidence="2" id="KW-0131">Cell cycle</keyword>
<comment type="pathway">
    <text evidence="2">Cell wall biogenesis; peptidoglycan biosynthesis.</text>
</comment>